<keyword evidence="1" id="KW-0812">Transmembrane</keyword>
<sequence length="443" mass="49134">MRKRKTVAILLAGALILGCQAGPAFASANLPDVSQETSVAQEETESSQTEVTETAAETQRGLKEVTVKTDDVEPGAGSFDKKLTYETYDQNGDAKEYLPETITVHGETYVLSATKNVSLVNKEDVVPSTLSYNSEVFTGDESEYEPADSMIGEDGRSYVLVSKTLNEKEAEERTEYKEVKMTYKGVEAGVQIPDKKETEFEDVDTKQTVKAVLDLKDTKTLSEQWKDEFSFPITISGYDADVFVLNGKEIPKTEDLTPYADDFLAYLKLDPESYKVSSINWDGEAYTGADGTVMRNARGTGSKRVRDIEATYSGEVSMPAIVGKSWSYVYQEDIPAEESVIYTMAVTATYEKESGAAVVEEQSFLEKIVGFITATYEAIVEAVQEHPVASALFMVLLAGILAFLMTKKIKNRCVYNKEIKCPYKKHTAETCKSCVHYRQRNKV</sequence>
<keyword evidence="1" id="KW-1133">Transmembrane helix</keyword>
<comment type="caution">
    <text evidence="3">The sequence shown here is derived from an EMBL/GenBank/DDBJ whole genome shotgun (WGS) entry which is preliminary data.</text>
</comment>
<dbReference type="Proteomes" id="UP000429958">
    <property type="component" value="Unassembled WGS sequence"/>
</dbReference>
<dbReference type="EMBL" id="VUMD01000006">
    <property type="protein sequence ID" value="MSS36526.1"/>
    <property type="molecule type" value="Genomic_DNA"/>
</dbReference>
<evidence type="ECO:0000256" key="1">
    <source>
        <dbReference type="SAM" id="Phobius"/>
    </source>
</evidence>
<accession>A0A7X2NKE0</accession>
<name>A0A7X2NKE0_9CLOT</name>
<evidence type="ECO:0000313" key="4">
    <source>
        <dbReference type="Proteomes" id="UP000429958"/>
    </source>
</evidence>
<dbReference type="AlphaFoldDB" id="A0A7X2NKE0"/>
<gene>
    <name evidence="3" type="ORF">FYJ39_08075</name>
</gene>
<protein>
    <submittedName>
        <fullName evidence="3">Uncharacterized protein</fullName>
    </submittedName>
</protein>
<proteinExistence type="predicted"/>
<evidence type="ECO:0000256" key="2">
    <source>
        <dbReference type="SAM" id="SignalP"/>
    </source>
</evidence>
<evidence type="ECO:0000313" key="3">
    <source>
        <dbReference type="EMBL" id="MSS36526.1"/>
    </source>
</evidence>
<keyword evidence="1" id="KW-0472">Membrane</keyword>
<keyword evidence="2" id="KW-0732">Signal</keyword>
<feature type="transmembrane region" description="Helical" evidence="1">
    <location>
        <begin position="388"/>
        <end position="406"/>
    </location>
</feature>
<organism evidence="3 4">
    <name type="scientific">Clostridium porci</name>
    <dbReference type="NCBI Taxonomy" id="2605778"/>
    <lineage>
        <taxon>Bacteria</taxon>
        <taxon>Bacillati</taxon>
        <taxon>Bacillota</taxon>
        <taxon>Clostridia</taxon>
        <taxon>Eubacteriales</taxon>
        <taxon>Clostridiaceae</taxon>
        <taxon>Clostridium</taxon>
    </lineage>
</organism>
<reference evidence="3 4" key="1">
    <citation type="submission" date="2019-08" db="EMBL/GenBank/DDBJ databases">
        <title>In-depth cultivation of the pig gut microbiome towards novel bacterial diversity and tailored functional studies.</title>
        <authorList>
            <person name="Wylensek D."/>
            <person name="Hitch T.C.A."/>
            <person name="Clavel T."/>
        </authorList>
    </citation>
    <scope>NUCLEOTIDE SEQUENCE [LARGE SCALE GENOMIC DNA]</scope>
    <source>
        <strain evidence="3 4">WCA-389-WT-23D1</strain>
    </source>
</reference>
<dbReference type="RefSeq" id="WP_154471970.1">
    <property type="nucleotide sequence ID" value="NZ_VUMD01000006.1"/>
</dbReference>
<keyword evidence="4" id="KW-1185">Reference proteome</keyword>
<feature type="chain" id="PRO_5031173919" evidence="2">
    <location>
        <begin position="27"/>
        <end position="443"/>
    </location>
</feature>
<feature type="signal peptide" evidence="2">
    <location>
        <begin position="1"/>
        <end position="26"/>
    </location>
</feature>
<dbReference type="PROSITE" id="PS51257">
    <property type="entry name" value="PROKAR_LIPOPROTEIN"/>
    <property type="match status" value="1"/>
</dbReference>